<protein>
    <recommendedName>
        <fullName evidence="3 11">Protease PrsW</fullName>
        <ecNumber evidence="11">3.4.-.-</ecNumber>
    </recommendedName>
    <alternativeName>
        <fullName evidence="10 11">Protease responsible for activating sigma-W</fullName>
    </alternativeName>
</protein>
<dbReference type="EMBL" id="CP019699">
    <property type="protein sequence ID" value="AQS56649.1"/>
    <property type="molecule type" value="Genomic_DNA"/>
</dbReference>
<feature type="transmembrane region" description="Helical" evidence="12">
    <location>
        <begin position="66"/>
        <end position="87"/>
    </location>
</feature>
<dbReference type="KEGG" id="ntr:B0W44_13690"/>
<dbReference type="RefSeq" id="WP_077720510.1">
    <property type="nucleotide sequence ID" value="NZ_CP019699.1"/>
</dbReference>
<feature type="transmembrane region" description="Helical" evidence="12">
    <location>
        <begin position="33"/>
        <end position="54"/>
    </location>
</feature>
<dbReference type="PANTHER" id="PTHR36844:SF1">
    <property type="entry name" value="PROTEASE PRSW"/>
    <property type="match status" value="1"/>
</dbReference>
<dbReference type="AlphaFoldDB" id="A0A1U9K9B0"/>
<dbReference type="GO" id="GO:0008233">
    <property type="term" value="F:peptidase activity"/>
    <property type="evidence" value="ECO:0007669"/>
    <property type="project" value="UniProtKB-KW"/>
</dbReference>
<evidence type="ECO:0000256" key="7">
    <source>
        <dbReference type="ARBA" id="ARBA00022801"/>
    </source>
</evidence>
<dbReference type="PANTHER" id="PTHR36844">
    <property type="entry name" value="PROTEASE PRSW"/>
    <property type="match status" value="1"/>
</dbReference>
<dbReference type="EC" id="3.4.-.-" evidence="11"/>
<organism evidence="13 14">
    <name type="scientific">Novibacillus thermophilus</name>
    <dbReference type="NCBI Taxonomy" id="1471761"/>
    <lineage>
        <taxon>Bacteria</taxon>
        <taxon>Bacillati</taxon>
        <taxon>Bacillota</taxon>
        <taxon>Bacilli</taxon>
        <taxon>Bacillales</taxon>
        <taxon>Thermoactinomycetaceae</taxon>
        <taxon>Novibacillus</taxon>
    </lineage>
</organism>
<dbReference type="OrthoDB" id="5504276at2"/>
<evidence type="ECO:0000256" key="8">
    <source>
        <dbReference type="ARBA" id="ARBA00022989"/>
    </source>
</evidence>
<evidence type="ECO:0000256" key="4">
    <source>
        <dbReference type="ARBA" id="ARBA00022475"/>
    </source>
</evidence>
<comment type="function">
    <text evidence="11">Involved in the degradation of specific anti-sigma factors.</text>
</comment>
<evidence type="ECO:0000256" key="11">
    <source>
        <dbReference type="PIRNR" id="PIRNR016933"/>
    </source>
</evidence>
<dbReference type="InterPro" id="IPR026898">
    <property type="entry name" value="PrsW"/>
</dbReference>
<keyword evidence="4 11" id="KW-1003">Cell membrane</keyword>
<feature type="transmembrane region" description="Helical" evidence="12">
    <location>
        <begin position="126"/>
        <end position="149"/>
    </location>
</feature>
<evidence type="ECO:0000256" key="9">
    <source>
        <dbReference type="ARBA" id="ARBA00023136"/>
    </source>
</evidence>
<proteinExistence type="inferred from homology"/>
<feature type="transmembrane region" description="Helical" evidence="12">
    <location>
        <begin position="6"/>
        <end position="21"/>
    </location>
</feature>
<reference evidence="13 14" key="1">
    <citation type="journal article" date="2015" name="Int. J. Syst. Evol. Microbiol.">
        <title>Novibacillus thermophilus gen. nov., sp. nov., a Gram-staining-negative and moderately thermophilic member of the family Thermoactinomycetaceae.</title>
        <authorList>
            <person name="Yang G."/>
            <person name="Chen J."/>
            <person name="Zhou S."/>
        </authorList>
    </citation>
    <scope>NUCLEOTIDE SEQUENCE [LARGE SCALE GENOMIC DNA]</scope>
    <source>
        <strain evidence="13 14">SG-1</strain>
    </source>
</reference>
<evidence type="ECO:0000256" key="12">
    <source>
        <dbReference type="SAM" id="Phobius"/>
    </source>
</evidence>
<dbReference type="STRING" id="1471761.B0W44_13690"/>
<gene>
    <name evidence="13" type="ORF">B0W44_13690</name>
</gene>
<keyword evidence="14" id="KW-1185">Reference proteome</keyword>
<dbReference type="GO" id="GO:0005886">
    <property type="term" value="C:plasma membrane"/>
    <property type="evidence" value="ECO:0007669"/>
    <property type="project" value="UniProtKB-SubCell"/>
</dbReference>
<feature type="transmembrane region" description="Helical" evidence="12">
    <location>
        <begin position="161"/>
        <end position="181"/>
    </location>
</feature>
<sequence>MLALIASGLAPGLALLSYFYLRDSYRPEPLRHVFKMFVVGAMLVFPTMALQHAVREGIGNIFIFDSYITIALTEEALKLFFLYHLAFKYPGFKEPYDGIVYAVSVGLGFASAENILYLIINGIELAWLRAVIPVSGHALFGVFMGFYLSKFRFGKGNKRRKSLFLTVAIPVAAHGSLDFILLYTDLLWMWFTIPFMLLLWVAGLNRVKVAHERSPYAPTNTLSH</sequence>
<dbReference type="InterPro" id="IPR023596">
    <property type="entry name" value="Peptidase_PrsW_arch/bac"/>
</dbReference>
<accession>A0A1U9K9B0</accession>
<dbReference type="PIRSF" id="PIRSF016933">
    <property type="entry name" value="PrsW"/>
    <property type="match status" value="1"/>
</dbReference>
<evidence type="ECO:0000256" key="10">
    <source>
        <dbReference type="ARBA" id="ARBA00030345"/>
    </source>
</evidence>
<evidence type="ECO:0000313" key="13">
    <source>
        <dbReference type="EMBL" id="AQS56649.1"/>
    </source>
</evidence>
<comment type="similarity">
    <text evidence="2 11">Belongs to the protease PrsW family.</text>
</comment>
<feature type="transmembrane region" description="Helical" evidence="12">
    <location>
        <begin position="99"/>
        <end position="120"/>
    </location>
</feature>
<dbReference type="NCBIfam" id="NF033739">
    <property type="entry name" value="intramemb_PrsW"/>
    <property type="match status" value="1"/>
</dbReference>
<comment type="subcellular location">
    <subcellularLocation>
        <location evidence="1">Cell membrane</location>
        <topology evidence="1">Multi-pass membrane protein</topology>
    </subcellularLocation>
</comment>
<evidence type="ECO:0000256" key="1">
    <source>
        <dbReference type="ARBA" id="ARBA00004651"/>
    </source>
</evidence>
<dbReference type="GO" id="GO:0006508">
    <property type="term" value="P:proteolysis"/>
    <property type="evidence" value="ECO:0007669"/>
    <property type="project" value="UniProtKB-KW"/>
</dbReference>
<keyword evidence="7 11" id="KW-0378">Hydrolase</keyword>
<evidence type="ECO:0000313" key="14">
    <source>
        <dbReference type="Proteomes" id="UP000188603"/>
    </source>
</evidence>
<feature type="transmembrane region" description="Helical" evidence="12">
    <location>
        <begin position="187"/>
        <end position="204"/>
    </location>
</feature>
<keyword evidence="8 12" id="KW-1133">Transmembrane helix</keyword>
<evidence type="ECO:0000256" key="2">
    <source>
        <dbReference type="ARBA" id="ARBA00009165"/>
    </source>
</evidence>
<name>A0A1U9K9B0_9BACL</name>
<keyword evidence="5 11" id="KW-0645">Protease</keyword>
<evidence type="ECO:0000256" key="5">
    <source>
        <dbReference type="ARBA" id="ARBA00022670"/>
    </source>
</evidence>
<dbReference type="Proteomes" id="UP000188603">
    <property type="component" value="Chromosome"/>
</dbReference>
<evidence type="ECO:0000256" key="6">
    <source>
        <dbReference type="ARBA" id="ARBA00022692"/>
    </source>
</evidence>
<keyword evidence="6 12" id="KW-0812">Transmembrane</keyword>
<evidence type="ECO:0000256" key="3">
    <source>
        <dbReference type="ARBA" id="ARBA00018997"/>
    </source>
</evidence>
<keyword evidence="9 11" id="KW-0472">Membrane</keyword>
<dbReference type="Pfam" id="PF13367">
    <property type="entry name" value="PrsW-protease"/>
    <property type="match status" value="1"/>
</dbReference>